<evidence type="ECO:0000313" key="1">
    <source>
        <dbReference type="EMBL" id="KAJ8623958.1"/>
    </source>
</evidence>
<accession>A0ACC2KS88</accession>
<evidence type="ECO:0000313" key="2">
    <source>
        <dbReference type="Proteomes" id="UP001234297"/>
    </source>
</evidence>
<dbReference type="EMBL" id="CM056819">
    <property type="protein sequence ID" value="KAJ8623958.1"/>
    <property type="molecule type" value="Genomic_DNA"/>
</dbReference>
<proteinExistence type="predicted"/>
<organism evidence="1 2">
    <name type="scientific">Persea americana</name>
    <name type="common">Avocado</name>
    <dbReference type="NCBI Taxonomy" id="3435"/>
    <lineage>
        <taxon>Eukaryota</taxon>
        <taxon>Viridiplantae</taxon>
        <taxon>Streptophyta</taxon>
        <taxon>Embryophyta</taxon>
        <taxon>Tracheophyta</taxon>
        <taxon>Spermatophyta</taxon>
        <taxon>Magnoliopsida</taxon>
        <taxon>Magnoliidae</taxon>
        <taxon>Laurales</taxon>
        <taxon>Lauraceae</taxon>
        <taxon>Persea</taxon>
    </lineage>
</organism>
<dbReference type="Proteomes" id="UP001234297">
    <property type="component" value="Chromosome 11"/>
</dbReference>
<sequence>MSSLKLGVEAISAHNLMPEDGEGTSNHFVELQFDGQRGFVPPSPESKRKISTPCGKSPSTSTYLTQTLSNLHLDAYVYRNIKVKGTRSRSILGKVRLTERSFVPAADAVISHFPLEKPSMLSCMTVKGELALIVYLTDDPTLKPSNLLPAIGPSARQDLLANQTTQPHVHVSNPTSTTAPVSNDRAESSHTNQNQQHSSTTASSQKPVDCTLKES</sequence>
<name>A0ACC2KS88_PERAE</name>
<protein>
    <submittedName>
        <fullName evidence="1">Uncharacterized protein</fullName>
    </submittedName>
</protein>
<reference evidence="1 2" key="1">
    <citation type="journal article" date="2022" name="Hortic Res">
        <title>A haplotype resolved chromosomal level avocado genome allows analysis of novel avocado genes.</title>
        <authorList>
            <person name="Nath O."/>
            <person name="Fletcher S.J."/>
            <person name="Hayward A."/>
            <person name="Shaw L.M."/>
            <person name="Masouleh A.K."/>
            <person name="Furtado A."/>
            <person name="Henry R.J."/>
            <person name="Mitter N."/>
        </authorList>
    </citation>
    <scope>NUCLEOTIDE SEQUENCE [LARGE SCALE GENOMIC DNA]</scope>
    <source>
        <strain evidence="2">cv. Hass</strain>
    </source>
</reference>
<comment type="caution">
    <text evidence="1">The sequence shown here is derived from an EMBL/GenBank/DDBJ whole genome shotgun (WGS) entry which is preliminary data.</text>
</comment>
<keyword evidence="2" id="KW-1185">Reference proteome</keyword>
<gene>
    <name evidence="1" type="ORF">MRB53_032488</name>
</gene>